<dbReference type="InterPro" id="IPR051082">
    <property type="entry name" value="Pentapeptide-BTB/POZ_domain"/>
</dbReference>
<evidence type="ECO:0000313" key="1">
    <source>
        <dbReference type="EMBL" id="HIY27174.1"/>
    </source>
</evidence>
<name>A0A9D2C1B9_9FIRM</name>
<protein>
    <submittedName>
        <fullName evidence="1">Pentapeptide repeat-containing protein</fullName>
    </submittedName>
</protein>
<dbReference type="InterPro" id="IPR001646">
    <property type="entry name" value="5peptide_repeat"/>
</dbReference>
<accession>A0A9D2C1B9</accession>
<dbReference type="Pfam" id="PF00805">
    <property type="entry name" value="Pentapeptide"/>
    <property type="match status" value="1"/>
</dbReference>
<evidence type="ECO:0000313" key="2">
    <source>
        <dbReference type="Proteomes" id="UP000823915"/>
    </source>
</evidence>
<comment type="caution">
    <text evidence="1">The sequence shown here is derived from an EMBL/GenBank/DDBJ whole genome shotgun (WGS) entry which is preliminary data.</text>
</comment>
<sequence length="197" mass="21686">MKEFVGETFHKVELEGESVSGVLFEDCLFTQCRVKGAVLERCRFSGCQFTDCLLSAPKLKNVTMLSCGFSGCGISGVDWSALVEERKRDMGFLPFDSLERCSLRHCLFYGLDLKGFDFSGADLTGSTFDSCVLEGADFSRCRLGETSFLQNDLRQADFRQAVGYSFSLEGNRVRGARFSLPEAVGLLSALGLELEGL</sequence>
<proteinExistence type="predicted"/>
<dbReference type="SUPFAM" id="SSF141571">
    <property type="entry name" value="Pentapeptide repeat-like"/>
    <property type="match status" value="1"/>
</dbReference>
<dbReference type="PANTHER" id="PTHR14136">
    <property type="entry name" value="BTB_POZ DOMAIN-CONTAINING PROTEIN KCTD9"/>
    <property type="match status" value="1"/>
</dbReference>
<reference evidence="1" key="1">
    <citation type="journal article" date="2021" name="PeerJ">
        <title>Extensive microbial diversity within the chicken gut microbiome revealed by metagenomics and culture.</title>
        <authorList>
            <person name="Gilroy R."/>
            <person name="Ravi A."/>
            <person name="Getino M."/>
            <person name="Pursley I."/>
            <person name="Horton D.L."/>
            <person name="Alikhan N.F."/>
            <person name="Baker D."/>
            <person name="Gharbi K."/>
            <person name="Hall N."/>
            <person name="Watson M."/>
            <person name="Adriaenssens E.M."/>
            <person name="Foster-Nyarko E."/>
            <person name="Jarju S."/>
            <person name="Secka A."/>
            <person name="Antonio M."/>
            <person name="Oren A."/>
            <person name="Chaudhuri R.R."/>
            <person name="La Ragione R."/>
            <person name="Hildebrand F."/>
            <person name="Pallen M.J."/>
        </authorList>
    </citation>
    <scope>NUCLEOTIDE SEQUENCE</scope>
    <source>
        <strain evidence="1">1282</strain>
    </source>
</reference>
<dbReference type="Gene3D" id="2.160.20.80">
    <property type="entry name" value="E3 ubiquitin-protein ligase SopA"/>
    <property type="match status" value="1"/>
</dbReference>
<dbReference type="PANTHER" id="PTHR14136:SF17">
    <property type="entry name" value="BTB_POZ DOMAIN-CONTAINING PROTEIN KCTD9"/>
    <property type="match status" value="1"/>
</dbReference>
<dbReference type="AlphaFoldDB" id="A0A9D2C1B9"/>
<organism evidence="1 2">
    <name type="scientific">Candidatus Acutalibacter pullistercoris</name>
    <dbReference type="NCBI Taxonomy" id="2838418"/>
    <lineage>
        <taxon>Bacteria</taxon>
        <taxon>Bacillati</taxon>
        <taxon>Bacillota</taxon>
        <taxon>Clostridia</taxon>
        <taxon>Eubacteriales</taxon>
        <taxon>Acutalibacteraceae</taxon>
        <taxon>Acutalibacter</taxon>
    </lineage>
</organism>
<gene>
    <name evidence="1" type="ORF">H9838_08400</name>
</gene>
<reference evidence="1" key="2">
    <citation type="submission" date="2021-04" db="EMBL/GenBank/DDBJ databases">
        <authorList>
            <person name="Gilroy R."/>
        </authorList>
    </citation>
    <scope>NUCLEOTIDE SEQUENCE</scope>
    <source>
        <strain evidence="1">1282</strain>
    </source>
</reference>
<dbReference type="EMBL" id="DXDU01000133">
    <property type="protein sequence ID" value="HIY27174.1"/>
    <property type="molecule type" value="Genomic_DNA"/>
</dbReference>
<dbReference type="Pfam" id="PF13599">
    <property type="entry name" value="Pentapeptide_4"/>
    <property type="match status" value="1"/>
</dbReference>
<dbReference type="Proteomes" id="UP000823915">
    <property type="component" value="Unassembled WGS sequence"/>
</dbReference>